<dbReference type="InterPro" id="IPR050360">
    <property type="entry name" value="MFS_Sugar_Transporters"/>
</dbReference>
<dbReference type="Gene3D" id="1.20.1250.20">
    <property type="entry name" value="MFS general substrate transporter like domains"/>
    <property type="match status" value="1"/>
</dbReference>
<dbReference type="InterPro" id="IPR005829">
    <property type="entry name" value="Sugar_transporter_CS"/>
</dbReference>
<dbReference type="CDD" id="cd17356">
    <property type="entry name" value="MFS_HXT"/>
    <property type="match status" value="1"/>
</dbReference>
<evidence type="ECO:0000256" key="9">
    <source>
        <dbReference type="SAM" id="Phobius"/>
    </source>
</evidence>
<feature type="transmembrane region" description="Helical" evidence="9">
    <location>
        <begin position="441"/>
        <end position="460"/>
    </location>
</feature>
<evidence type="ECO:0000256" key="7">
    <source>
        <dbReference type="RuleBase" id="RU003346"/>
    </source>
</evidence>
<reference evidence="11" key="1">
    <citation type="journal article" date="2020" name="Stud. Mycol.">
        <title>101 Dothideomycetes genomes: a test case for predicting lifestyles and emergence of pathogens.</title>
        <authorList>
            <person name="Haridas S."/>
            <person name="Albert R."/>
            <person name="Binder M."/>
            <person name="Bloem J."/>
            <person name="Labutti K."/>
            <person name="Salamov A."/>
            <person name="Andreopoulos B."/>
            <person name="Baker S."/>
            <person name="Barry K."/>
            <person name="Bills G."/>
            <person name="Bluhm B."/>
            <person name="Cannon C."/>
            <person name="Castanera R."/>
            <person name="Culley D."/>
            <person name="Daum C."/>
            <person name="Ezra D."/>
            <person name="Gonzalez J."/>
            <person name="Henrissat B."/>
            <person name="Kuo A."/>
            <person name="Liang C."/>
            <person name="Lipzen A."/>
            <person name="Lutzoni F."/>
            <person name="Magnuson J."/>
            <person name="Mondo S."/>
            <person name="Nolan M."/>
            <person name="Ohm R."/>
            <person name="Pangilinan J."/>
            <person name="Park H.-J."/>
            <person name="Ramirez L."/>
            <person name="Alfaro M."/>
            <person name="Sun H."/>
            <person name="Tritt A."/>
            <person name="Yoshinaga Y."/>
            <person name="Zwiers L.-H."/>
            <person name="Turgeon B."/>
            <person name="Goodwin S."/>
            <person name="Spatafora J."/>
            <person name="Crous P."/>
            <person name="Grigoriev I."/>
        </authorList>
    </citation>
    <scope>NUCLEOTIDE SEQUENCE</scope>
    <source>
        <strain evidence="11">CBS 101060</strain>
    </source>
</reference>
<dbReference type="OrthoDB" id="4142200at2759"/>
<evidence type="ECO:0000313" key="11">
    <source>
        <dbReference type="EMBL" id="KAF2840908.1"/>
    </source>
</evidence>
<feature type="transmembrane region" description="Helical" evidence="9">
    <location>
        <begin position="145"/>
        <end position="166"/>
    </location>
</feature>
<keyword evidence="3 7" id="KW-0813">Transport</keyword>
<evidence type="ECO:0000256" key="1">
    <source>
        <dbReference type="ARBA" id="ARBA00004141"/>
    </source>
</evidence>
<dbReference type="InterPro" id="IPR020846">
    <property type="entry name" value="MFS_dom"/>
</dbReference>
<evidence type="ECO:0000256" key="3">
    <source>
        <dbReference type="ARBA" id="ARBA00022448"/>
    </source>
</evidence>
<feature type="region of interest" description="Disordered" evidence="8">
    <location>
        <begin position="525"/>
        <end position="550"/>
    </location>
</feature>
<gene>
    <name evidence="11" type="ORF">M501DRAFT_1001986</name>
</gene>
<dbReference type="PROSITE" id="PS50850">
    <property type="entry name" value="MFS"/>
    <property type="match status" value="1"/>
</dbReference>
<feature type="transmembrane region" description="Helical" evidence="9">
    <location>
        <begin position="371"/>
        <end position="399"/>
    </location>
</feature>
<evidence type="ECO:0000256" key="6">
    <source>
        <dbReference type="ARBA" id="ARBA00023136"/>
    </source>
</evidence>
<keyword evidence="6 9" id="KW-0472">Membrane</keyword>
<dbReference type="EMBL" id="MU006092">
    <property type="protein sequence ID" value="KAF2840908.1"/>
    <property type="molecule type" value="Genomic_DNA"/>
</dbReference>
<comment type="similarity">
    <text evidence="2 7">Belongs to the major facilitator superfamily. Sugar transporter (TC 2.A.1.1) family.</text>
</comment>
<evidence type="ECO:0000313" key="12">
    <source>
        <dbReference type="Proteomes" id="UP000799429"/>
    </source>
</evidence>
<evidence type="ECO:0000256" key="8">
    <source>
        <dbReference type="SAM" id="MobiDB-lite"/>
    </source>
</evidence>
<feature type="transmembrane region" description="Helical" evidence="9">
    <location>
        <begin position="328"/>
        <end position="351"/>
    </location>
</feature>
<feature type="transmembrane region" description="Helical" evidence="9">
    <location>
        <begin position="411"/>
        <end position="435"/>
    </location>
</feature>
<evidence type="ECO:0000259" key="10">
    <source>
        <dbReference type="PROSITE" id="PS50850"/>
    </source>
</evidence>
<dbReference type="PANTHER" id="PTHR48022">
    <property type="entry name" value="PLASTIDIC GLUCOSE TRANSPORTER 4"/>
    <property type="match status" value="1"/>
</dbReference>
<protein>
    <submittedName>
        <fullName evidence="11">General substrate transporter</fullName>
    </submittedName>
</protein>
<dbReference type="PRINTS" id="PR00171">
    <property type="entry name" value="SUGRTRNSPORT"/>
</dbReference>
<evidence type="ECO:0000256" key="4">
    <source>
        <dbReference type="ARBA" id="ARBA00022692"/>
    </source>
</evidence>
<feature type="transmembrane region" description="Helical" evidence="9">
    <location>
        <begin position="265"/>
        <end position="288"/>
    </location>
</feature>
<feature type="transmembrane region" description="Helical" evidence="9">
    <location>
        <begin position="51"/>
        <end position="71"/>
    </location>
</feature>
<dbReference type="GO" id="GO:0005351">
    <property type="term" value="F:carbohydrate:proton symporter activity"/>
    <property type="evidence" value="ECO:0007669"/>
    <property type="project" value="TreeGrafter"/>
</dbReference>
<comment type="subcellular location">
    <subcellularLocation>
        <location evidence="1">Membrane</location>
        <topology evidence="1">Multi-pass membrane protein</topology>
    </subcellularLocation>
</comment>
<accession>A0A9P4SDY6</accession>
<keyword evidence="4 9" id="KW-0812">Transmembrane</keyword>
<feature type="domain" description="Major facilitator superfamily (MFS) profile" evidence="10">
    <location>
        <begin position="10"/>
        <end position="464"/>
    </location>
</feature>
<dbReference type="PANTHER" id="PTHR48022:SF35">
    <property type="entry name" value="MAJOR FACILITATOR SUPERFAMILY (MFS) PROFILE DOMAIN-CONTAINING PROTEIN"/>
    <property type="match status" value="1"/>
</dbReference>
<dbReference type="NCBIfam" id="TIGR00879">
    <property type="entry name" value="SP"/>
    <property type="match status" value="1"/>
</dbReference>
<dbReference type="Proteomes" id="UP000799429">
    <property type="component" value="Unassembled WGS sequence"/>
</dbReference>
<dbReference type="InterPro" id="IPR003663">
    <property type="entry name" value="Sugar/inositol_transpt"/>
</dbReference>
<evidence type="ECO:0000256" key="5">
    <source>
        <dbReference type="ARBA" id="ARBA00022989"/>
    </source>
</evidence>
<keyword evidence="5 9" id="KW-1133">Transmembrane helix</keyword>
<organism evidence="11 12">
    <name type="scientific">Patellaria atrata CBS 101060</name>
    <dbReference type="NCBI Taxonomy" id="1346257"/>
    <lineage>
        <taxon>Eukaryota</taxon>
        <taxon>Fungi</taxon>
        <taxon>Dikarya</taxon>
        <taxon>Ascomycota</taxon>
        <taxon>Pezizomycotina</taxon>
        <taxon>Dothideomycetes</taxon>
        <taxon>Dothideomycetes incertae sedis</taxon>
        <taxon>Patellariales</taxon>
        <taxon>Patellariaceae</taxon>
        <taxon>Patellaria</taxon>
    </lineage>
</organism>
<dbReference type="InterPro" id="IPR005828">
    <property type="entry name" value="MFS_sugar_transport-like"/>
</dbReference>
<dbReference type="SUPFAM" id="SSF103473">
    <property type="entry name" value="MFS general substrate transporter"/>
    <property type="match status" value="1"/>
</dbReference>
<dbReference type="AlphaFoldDB" id="A0A9P4SDY6"/>
<evidence type="ECO:0000256" key="2">
    <source>
        <dbReference type="ARBA" id="ARBA00010992"/>
    </source>
</evidence>
<comment type="caution">
    <text evidence="11">The sequence shown here is derived from an EMBL/GenBank/DDBJ whole genome shotgun (WGS) entry which is preliminary data.</text>
</comment>
<feature type="transmembrane region" description="Helical" evidence="9">
    <location>
        <begin position="7"/>
        <end position="31"/>
    </location>
</feature>
<sequence length="550" mass="60645">MKTASNVYVVCSFAAIGGALFGMDIASMSAVLGTSAYKHYFNYPKSYMQGLITSSMPMGSIFGTFSSSFIADRYSRKIAIQIACVLWIMGSAIQSGCNGLPALCLGRAVAGVGIGIASAVVPMYQAEIAPKEIRGRVVTIQQWGITWGILIQYFIQYGASFAGGGADNPTQGTIAFRLPWAIQIVPGLILGISLFWLPYSPRWLASQDRWEESVTVLANLHARGDVKHPKVLAQYREIEEALRFEKEVAAAGWAALLEARMAKRVLLGMSVQFWSQLSGVNIMMYYIVYIMEGTNIGSPLLTASVQYIINVVMTVPALLWLDRWGRRATLLLGAFSMSVFLFISGALQGAFGEPITDPDSDLTWHIVNNPPVSKVVVACSYMVVATFATSWGPVSWIYPSEIFPNKIRAKAVSLSTATNWIANCVLAFAVPPLLYNINWKMYMVFGTFNALALIQVFLTLPETKNISLEEMDMVFTGYPWKSRQKRSQLDDLEEQIAGGAIEIKTLAGLEQDQKPIMVETVIEMRNERRSSRSRSSSEDPYYTQGASRAQ</sequence>
<feature type="transmembrane region" description="Helical" evidence="9">
    <location>
        <begin position="78"/>
        <end position="94"/>
    </location>
</feature>
<feature type="transmembrane region" description="Helical" evidence="9">
    <location>
        <begin position="100"/>
        <end position="124"/>
    </location>
</feature>
<dbReference type="PROSITE" id="PS00216">
    <property type="entry name" value="SUGAR_TRANSPORT_1"/>
    <property type="match status" value="1"/>
</dbReference>
<dbReference type="FunFam" id="1.20.1250.20:FF:000026">
    <property type="entry name" value="MFS quinate transporter QutD"/>
    <property type="match status" value="1"/>
</dbReference>
<dbReference type="Pfam" id="PF00083">
    <property type="entry name" value="Sugar_tr"/>
    <property type="match status" value="1"/>
</dbReference>
<feature type="transmembrane region" description="Helical" evidence="9">
    <location>
        <begin position="178"/>
        <end position="199"/>
    </location>
</feature>
<dbReference type="InterPro" id="IPR036259">
    <property type="entry name" value="MFS_trans_sf"/>
</dbReference>
<name>A0A9P4SDY6_9PEZI</name>
<keyword evidence="12" id="KW-1185">Reference proteome</keyword>
<dbReference type="PROSITE" id="PS00217">
    <property type="entry name" value="SUGAR_TRANSPORT_2"/>
    <property type="match status" value="1"/>
</dbReference>
<proteinExistence type="inferred from homology"/>
<dbReference type="GO" id="GO:0016020">
    <property type="term" value="C:membrane"/>
    <property type="evidence" value="ECO:0007669"/>
    <property type="project" value="UniProtKB-SubCell"/>
</dbReference>
<feature type="transmembrane region" description="Helical" evidence="9">
    <location>
        <begin position="300"/>
        <end position="321"/>
    </location>
</feature>